<evidence type="ECO:0000313" key="2">
    <source>
        <dbReference type="Proteomes" id="UP001325479"/>
    </source>
</evidence>
<name>A0ABZ0WMM1_9BURK</name>
<dbReference type="InterPro" id="IPR044999">
    <property type="entry name" value="CbbY-like"/>
</dbReference>
<dbReference type="InterPro" id="IPR006439">
    <property type="entry name" value="HAD-SF_hydro_IA"/>
</dbReference>
<dbReference type="SUPFAM" id="SSF56784">
    <property type="entry name" value="HAD-like"/>
    <property type="match status" value="1"/>
</dbReference>
<dbReference type="SFLD" id="SFLDG01129">
    <property type="entry name" value="C1.5:_HAD__Beta-PGM__Phosphata"/>
    <property type="match status" value="1"/>
</dbReference>
<accession>A0ABZ0WMM1</accession>
<dbReference type="PANTHER" id="PTHR42896">
    <property type="entry name" value="XYLULOSE-1,5-BISPHOSPHATE (XUBP) PHOSPHATASE"/>
    <property type="match status" value="1"/>
</dbReference>
<dbReference type="EMBL" id="CP139965">
    <property type="protein sequence ID" value="WQD78596.1"/>
    <property type="molecule type" value="Genomic_DNA"/>
</dbReference>
<keyword evidence="2" id="KW-1185">Reference proteome</keyword>
<proteinExistence type="predicted"/>
<reference evidence="1 2" key="1">
    <citation type="submission" date="2023-12" db="EMBL/GenBank/DDBJ databases">
        <title>Genome sequencing and assembly of bacterial species from a model synthetic community.</title>
        <authorList>
            <person name="Hogle S.L."/>
        </authorList>
    </citation>
    <scope>NUCLEOTIDE SEQUENCE [LARGE SCALE GENOMIC DNA]</scope>
    <source>
        <strain evidence="1 2">HAMBI 2494</strain>
    </source>
</reference>
<dbReference type="GO" id="GO:0016787">
    <property type="term" value="F:hydrolase activity"/>
    <property type="evidence" value="ECO:0007669"/>
    <property type="project" value="UniProtKB-KW"/>
</dbReference>
<organism evidence="1 2">
    <name type="scientific">Paraburkholderia kururiensis</name>
    <dbReference type="NCBI Taxonomy" id="984307"/>
    <lineage>
        <taxon>Bacteria</taxon>
        <taxon>Pseudomonadati</taxon>
        <taxon>Pseudomonadota</taxon>
        <taxon>Betaproteobacteria</taxon>
        <taxon>Burkholderiales</taxon>
        <taxon>Burkholderiaceae</taxon>
        <taxon>Paraburkholderia</taxon>
    </lineage>
</organism>
<gene>
    <name evidence="1" type="ORF">U0042_02500</name>
</gene>
<dbReference type="InterPro" id="IPR023198">
    <property type="entry name" value="PGP-like_dom2"/>
</dbReference>
<dbReference type="Pfam" id="PF00702">
    <property type="entry name" value="Hydrolase"/>
    <property type="match status" value="1"/>
</dbReference>
<keyword evidence="1" id="KW-0378">Hydrolase</keyword>
<dbReference type="NCBIfam" id="TIGR01509">
    <property type="entry name" value="HAD-SF-IA-v3"/>
    <property type="match status" value="1"/>
</dbReference>
<dbReference type="SFLD" id="SFLDG01135">
    <property type="entry name" value="C1.5.6:_HAD__Beta-PGM__Phospha"/>
    <property type="match status" value="1"/>
</dbReference>
<evidence type="ECO:0000313" key="1">
    <source>
        <dbReference type="EMBL" id="WQD78596.1"/>
    </source>
</evidence>
<dbReference type="InterPro" id="IPR036412">
    <property type="entry name" value="HAD-like_sf"/>
</dbReference>
<dbReference type="Gene3D" id="3.40.50.1000">
    <property type="entry name" value="HAD superfamily/HAD-like"/>
    <property type="match status" value="1"/>
</dbReference>
<dbReference type="SFLD" id="SFLDS00003">
    <property type="entry name" value="Haloacid_Dehalogenase"/>
    <property type="match status" value="1"/>
</dbReference>
<protein>
    <submittedName>
        <fullName evidence="1">HAD family hydrolase</fullName>
    </submittedName>
</protein>
<dbReference type="RefSeq" id="WP_114809712.1">
    <property type="nucleotide sequence ID" value="NZ_CP139965.1"/>
</dbReference>
<dbReference type="SFLD" id="SFLDF00035">
    <property type="entry name" value="phosphoglycolate_phosphatase"/>
    <property type="match status" value="1"/>
</dbReference>
<dbReference type="Gene3D" id="1.10.150.240">
    <property type="entry name" value="Putative phosphatase, domain 2"/>
    <property type="match status" value="1"/>
</dbReference>
<sequence>MQALIFDVDGTLADTEAAHRQAFNAAFAEAGLDWHWDEPLYTRLLSVAGGKERLLHYWRMADPEEAAGSRVSEVIDAVHAIKTRHYAALLREGGLPLRPGIARLIGEANDAGLPVAIATTTTPANLDALLSTPFGADWRHRFAAVCDGHTTPVKKPAPDVYFDVLQRLGLSGNDCIAFEDSANGLRAARAARIPTIVTPTAYTAHHDFDDALRVLPHLGDADEPLALHATHEPCTLVDLATLRRWHGNTLFPGAAVKPASFATPGGLPVGTLHPTVRR</sequence>
<dbReference type="PANTHER" id="PTHR42896:SF2">
    <property type="entry name" value="CBBY-LIKE PROTEIN"/>
    <property type="match status" value="1"/>
</dbReference>
<dbReference type="Proteomes" id="UP001325479">
    <property type="component" value="Chromosome"/>
</dbReference>
<dbReference type="CDD" id="cd07528">
    <property type="entry name" value="HAD_CbbY-like"/>
    <property type="match status" value="1"/>
</dbReference>
<dbReference type="InterPro" id="IPR023214">
    <property type="entry name" value="HAD_sf"/>
</dbReference>